<dbReference type="EMBL" id="AOGT01002309">
    <property type="protein sequence ID" value="EMG45827.1"/>
    <property type="molecule type" value="Genomic_DNA"/>
</dbReference>
<proteinExistence type="predicted"/>
<feature type="region of interest" description="Disordered" evidence="1">
    <location>
        <begin position="189"/>
        <end position="225"/>
    </location>
</feature>
<comment type="caution">
    <text evidence="2">The sequence shown here is derived from an EMBL/GenBank/DDBJ whole genome shotgun (WGS) entry which is preliminary data.</text>
</comment>
<reference evidence="2 3" key="1">
    <citation type="submission" date="2013-02" db="EMBL/GenBank/DDBJ databases">
        <title>Genome sequence of Candida maltosa Xu316, a potential industrial strain for xylitol and ethanol production.</title>
        <authorList>
            <person name="Yu J."/>
            <person name="Wang Q."/>
            <person name="Geng X."/>
            <person name="Bao W."/>
            <person name="He P."/>
            <person name="Cai J."/>
        </authorList>
    </citation>
    <scope>NUCLEOTIDE SEQUENCE [LARGE SCALE GENOMIC DNA]</scope>
    <source>
        <strain evidence="3">Xu316</strain>
    </source>
</reference>
<protein>
    <submittedName>
        <fullName evidence="2">Uncharacterized protein</fullName>
    </submittedName>
</protein>
<feature type="compositionally biased region" description="Basic and acidic residues" evidence="1">
    <location>
        <begin position="197"/>
        <end position="206"/>
    </location>
</feature>
<evidence type="ECO:0000313" key="2">
    <source>
        <dbReference type="EMBL" id="EMG45827.1"/>
    </source>
</evidence>
<dbReference type="Proteomes" id="UP000011777">
    <property type="component" value="Unassembled WGS sequence"/>
</dbReference>
<dbReference type="STRING" id="1245528.M3HF06"/>
<dbReference type="eggNOG" id="KOG1940">
    <property type="taxonomic scope" value="Eukaryota"/>
</dbReference>
<name>M3HF06_CANMX</name>
<dbReference type="OMA" id="PRGFAYN"/>
<dbReference type="AlphaFoldDB" id="M3HF06"/>
<evidence type="ECO:0000313" key="3">
    <source>
        <dbReference type="Proteomes" id="UP000011777"/>
    </source>
</evidence>
<gene>
    <name evidence="2" type="ORF">G210_3961</name>
</gene>
<organism evidence="2 3">
    <name type="scientific">Candida maltosa (strain Xu316)</name>
    <name type="common">Yeast</name>
    <dbReference type="NCBI Taxonomy" id="1245528"/>
    <lineage>
        <taxon>Eukaryota</taxon>
        <taxon>Fungi</taxon>
        <taxon>Dikarya</taxon>
        <taxon>Ascomycota</taxon>
        <taxon>Saccharomycotina</taxon>
        <taxon>Pichiomycetes</taxon>
        <taxon>Debaryomycetaceae</taxon>
        <taxon>Candida/Lodderomyces clade</taxon>
        <taxon>Candida</taxon>
    </lineage>
</organism>
<keyword evidence="3" id="KW-1185">Reference proteome</keyword>
<dbReference type="OrthoDB" id="10253329at2759"/>
<accession>M3HF06</accession>
<feature type="compositionally biased region" description="Pro residues" evidence="1">
    <location>
        <begin position="207"/>
        <end position="216"/>
    </location>
</feature>
<dbReference type="HOGENOM" id="CLU_049048_0_0_1"/>
<sequence>MSRRSKDITKSLRFLQVSKLIRTFKPVTINGVATKAIIKEIKEKETDDPDYFKSYKNYARLSFLQKYLLEYIKNNPDGSIYLSLVIKPSDPDFPFDLEKLKFMLTIPTDFPEDKEQRPKIAVLNEEIPRGFAYNIEAGFQRIVSIAQCAIKDEEIELVEGIGLTSLVMTLDKYLEVFLKQEKKETIKFVKTKKKQEKPKPVEEPKPKPQPKSQPPKPKVKPKVSQQVLKHRRQLIDEMCYKLDESVSKFRDDNYKVTIPMYKTTIPELWKLNGSIDLMVSIPENYPEEPLKITFRNNFNENLIIKFCENEDQFEMVKIIKQYKNYERNITSNVKSYDFGSDNLVVIINGLTNNLDQFILDEPKFDDYLKTVKSLQVM</sequence>
<evidence type="ECO:0000256" key="1">
    <source>
        <dbReference type="SAM" id="MobiDB-lite"/>
    </source>
</evidence>